<dbReference type="RefSeq" id="WP_065526752.1">
    <property type="nucleotide sequence ID" value="NZ_CP016543.2"/>
</dbReference>
<proteinExistence type="predicted"/>
<dbReference type="Proteomes" id="UP000092495">
    <property type="component" value="Chromosome"/>
</dbReference>
<name>A0A1C7EJ45_9BACL</name>
<dbReference type="KEGG" id="pdg:BCM40_10325"/>
<evidence type="ECO:0000313" key="2">
    <source>
        <dbReference type="Proteomes" id="UP000092495"/>
    </source>
</evidence>
<sequence>MAKIYISQEDWGSEEEFIIFNDSQKVSKWYIGPSDYEDYADRTREFLSEFICMQDSFPVFLTFEPYIDQAVKLEKLLNDNAISYTSRVEGIGSRMFPVFTITLKDVQDLQLVLEETFWMAAANQFFAFSFTDNCTYKLAMKKTVMRKEKPYMLPSFQMEENSTVITTWHDGQGFNLYTSNERYKTLERLISHLPTSTIVENE</sequence>
<reference evidence="1" key="1">
    <citation type="submission" date="2016-10" db="EMBL/GenBank/DDBJ databases">
        <authorList>
            <person name="See-Too W.S."/>
        </authorList>
    </citation>
    <scope>NUCLEOTIDE SEQUENCE</scope>
    <source>
        <strain evidence="1">DSM 22276</strain>
    </source>
</reference>
<dbReference type="EMBL" id="CP016543">
    <property type="protein sequence ID" value="ANU23755.1"/>
    <property type="molecule type" value="Genomic_DNA"/>
</dbReference>
<keyword evidence="2" id="KW-1185">Reference proteome</keyword>
<organism evidence="1 2">
    <name type="scientific">Planococcus donghaensis</name>
    <dbReference type="NCBI Taxonomy" id="414778"/>
    <lineage>
        <taxon>Bacteria</taxon>
        <taxon>Bacillati</taxon>
        <taxon>Bacillota</taxon>
        <taxon>Bacilli</taxon>
        <taxon>Bacillales</taxon>
        <taxon>Caryophanaceae</taxon>
        <taxon>Planococcus</taxon>
    </lineage>
</organism>
<accession>A0A1C7EJ45</accession>
<dbReference type="AlphaFoldDB" id="A0A1C7EJ45"/>
<dbReference type="OrthoDB" id="2354029at2"/>
<protein>
    <submittedName>
        <fullName evidence="1">Uncharacterized protein</fullName>
    </submittedName>
</protein>
<gene>
    <name evidence="1" type="ORF">BCM40_10325</name>
</gene>
<evidence type="ECO:0000313" key="1">
    <source>
        <dbReference type="EMBL" id="ANU23755.1"/>
    </source>
</evidence>